<organism evidence="9 10">
    <name type="scientific">Leifsonia williamsii</name>
    <dbReference type="NCBI Taxonomy" id="3035919"/>
    <lineage>
        <taxon>Bacteria</taxon>
        <taxon>Bacillati</taxon>
        <taxon>Actinomycetota</taxon>
        <taxon>Actinomycetes</taxon>
        <taxon>Micrococcales</taxon>
        <taxon>Microbacteriaceae</taxon>
        <taxon>Leifsonia</taxon>
    </lineage>
</organism>
<dbReference type="RefSeq" id="WP_301208460.1">
    <property type="nucleotide sequence ID" value="NZ_JAROCF010000001.1"/>
</dbReference>
<feature type="transmembrane region" description="Helical" evidence="6">
    <location>
        <begin position="114"/>
        <end position="133"/>
    </location>
</feature>
<evidence type="ECO:0000256" key="6">
    <source>
        <dbReference type="SAM" id="Phobius"/>
    </source>
</evidence>
<dbReference type="PANTHER" id="PTHR13414">
    <property type="entry name" value="HUEL-CATION TRANSPORTER"/>
    <property type="match status" value="1"/>
</dbReference>
<evidence type="ECO:0000256" key="5">
    <source>
        <dbReference type="ARBA" id="ARBA00023136"/>
    </source>
</evidence>
<comment type="caution">
    <text evidence="9">The sequence shown here is derived from an EMBL/GenBank/DDBJ whole genome shotgun (WGS) entry which is preliminary data.</text>
</comment>
<keyword evidence="10" id="KW-1185">Reference proteome</keyword>
<keyword evidence="4 6" id="KW-1133">Transmembrane helix</keyword>
<keyword evidence="7" id="KW-0732">Signal</keyword>
<protein>
    <submittedName>
        <fullName evidence="9">Cation transporter</fullName>
    </submittedName>
</protein>
<feature type="domain" description="Cation efflux protein transmembrane" evidence="8">
    <location>
        <begin position="12"/>
        <end position="221"/>
    </location>
</feature>
<keyword evidence="2" id="KW-0813">Transport</keyword>
<feature type="signal peptide" evidence="7">
    <location>
        <begin position="1"/>
        <end position="25"/>
    </location>
</feature>
<comment type="subcellular location">
    <subcellularLocation>
        <location evidence="1">Membrane</location>
        <topology evidence="1">Multi-pass membrane protein</topology>
    </subcellularLocation>
</comment>
<feature type="chain" id="PRO_5047453277" evidence="7">
    <location>
        <begin position="26"/>
        <end position="319"/>
    </location>
</feature>
<dbReference type="Proteomes" id="UP001174208">
    <property type="component" value="Unassembled WGS sequence"/>
</dbReference>
<dbReference type="EMBL" id="JAROCF010000001">
    <property type="protein sequence ID" value="MDN4615351.1"/>
    <property type="molecule type" value="Genomic_DNA"/>
</dbReference>
<accession>A0ABT8KD19</accession>
<dbReference type="Pfam" id="PF01545">
    <property type="entry name" value="Cation_efflux"/>
    <property type="match status" value="1"/>
</dbReference>
<evidence type="ECO:0000256" key="4">
    <source>
        <dbReference type="ARBA" id="ARBA00022989"/>
    </source>
</evidence>
<keyword evidence="3 6" id="KW-0812">Transmembrane</keyword>
<name>A0ABT8KD19_9MICO</name>
<reference evidence="9" key="1">
    <citation type="submission" date="2023-06" db="EMBL/GenBank/DDBJ databases">
        <title>MT1 and MT2 Draft Genomes of Novel Species.</title>
        <authorList>
            <person name="Venkateswaran K."/>
        </authorList>
    </citation>
    <scope>NUCLEOTIDE SEQUENCE</scope>
    <source>
        <strain evidence="9">F6_8S_P_1B</strain>
    </source>
</reference>
<proteinExistence type="predicted"/>
<feature type="transmembrane region" description="Helical" evidence="6">
    <location>
        <begin position="164"/>
        <end position="185"/>
    </location>
</feature>
<evidence type="ECO:0000256" key="7">
    <source>
        <dbReference type="SAM" id="SignalP"/>
    </source>
</evidence>
<dbReference type="PANTHER" id="PTHR13414:SF9">
    <property type="entry name" value="PROTON-COUPLED ZINC ANTIPORTER SLC30A9, MITOCHONDRIAL"/>
    <property type="match status" value="1"/>
</dbReference>
<dbReference type="Gene3D" id="1.20.1510.10">
    <property type="entry name" value="Cation efflux protein transmembrane domain"/>
    <property type="match status" value="1"/>
</dbReference>
<dbReference type="InterPro" id="IPR027469">
    <property type="entry name" value="Cation_efflux_TMD_sf"/>
</dbReference>
<evidence type="ECO:0000313" key="10">
    <source>
        <dbReference type="Proteomes" id="UP001174208"/>
    </source>
</evidence>
<dbReference type="NCBIfam" id="TIGR01297">
    <property type="entry name" value="CDF"/>
    <property type="match status" value="1"/>
</dbReference>
<feature type="transmembrane region" description="Helical" evidence="6">
    <location>
        <begin position="79"/>
        <end position="102"/>
    </location>
</feature>
<dbReference type="InterPro" id="IPR040177">
    <property type="entry name" value="SLC30A9"/>
</dbReference>
<keyword evidence="5 6" id="KW-0472">Membrane</keyword>
<evidence type="ECO:0000259" key="8">
    <source>
        <dbReference type="Pfam" id="PF01545"/>
    </source>
</evidence>
<evidence type="ECO:0000256" key="3">
    <source>
        <dbReference type="ARBA" id="ARBA00022692"/>
    </source>
</evidence>
<sequence length="319" mass="33320">MAKPPSSSLFTVLLALGANVLVAVAKSVAAALTGSASMVAEAAHSWADAGNEVFLLQAERSSAKPKDDRHPGGYGRDSYVWSLFAAVGLFTAGAVVSIMHGVSQLGAEEPETDYLVNYIVLALAFVFEGVSFIQSLRQARSGAAARGTGTVEHVLSTSNPTLRAVFFEDAAALVGLVIAFLGVLLHELTGNAVFDALGSILVGVLLAVVAVVLIERNRRFLLGEPGSARGQEAVLTALLEHPEVQAVSYLHLEFVGPERLFVVAAVDLVGDDRESDVAADLAAIADELERDVRIVEAVLTLSRPGAPSLTLPEGATARL</sequence>
<evidence type="ECO:0000256" key="1">
    <source>
        <dbReference type="ARBA" id="ARBA00004141"/>
    </source>
</evidence>
<evidence type="ECO:0000313" key="9">
    <source>
        <dbReference type="EMBL" id="MDN4615351.1"/>
    </source>
</evidence>
<dbReference type="InterPro" id="IPR002524">
    <property type="entry name" value="Cation_efflux"/>
</dbReference>
<dbReference type="InterPro" id="IPR058533">
    <property type="entry name" value="Cation_efflux_TM"/>
</dbReference>
<evidence type="ECO:0000256" key="2">
    <source>
        <dbReference type="ARBA" id="ARBA00022448"/>
    </source>
</evidence>
<dbReference type="SUPFAM" id="SSF161111">
    <property type="entry name" value="Cation efflux protein transmembrane domain-like"/>
    <property type="match status" value="1"/>
</dbReference>
<gene>
    <name evidence="9" type="ORF">P5G50_12930</name>
</gene>
<feature type="transmembrane region" description="Helical" evidence="6">
    <location>
        <begin position="192"/>
        <end position="214"/>
    </location>
</feature>